<name>A0A9N9BHU3_9GLOM</name>
<feature type="region of interest" description="Disordered" evidence="1">
    <location>
        <begin position="1"/>
        <end position="67"/>
    </location>
</feature>
<evidence type="ECO:0000313" key="3">
    <source>
        <dbReference type="Proteomes" id="UP000789508"/>
    </source>
</evidence>
<gene>
    <name evidence="2" type="ORF">ALEPTO_LOCUS6733</name>
</gene>
<accession>A0A9N9BHU3</accession>
<organism evidence="2 3">
    <name type="scientific">Ambispora leptoticha</name>
    <dbReference type="NCBI Taxonomy" id="144679"/>
    <lineage>
        <taxon>Eukaryota</taxon>
        <taxon>Fungi</taxon>
        <taxon>Fungi incertae sedis</taxon>
        <taxon>Mucoromycota</taxon>
        <taxon>Glomeromycotina</taxon>
        <taxon>Glomeromycetes</taxon>
        <taxon>Archaeosporales</taxon>
        <taxon>Ambisporaceae</taxon>
        <taxon>Ambispora</taxon>
    </lineage>
</organism>
<evidence type="ECO:0000256" key="1">
    <source>
        <dbReference type="SAM" id="MobiDB-lite"/>
    </source>
</evidence>
<sequence length="191" mass="21555">MQRHHEEGSTPPPPYTLVDHLNTSASSSTVAANNNNNTSSSFSQNQTNGNNTLNITPQYHSQNPYPATVISTDSDYRLAQKLQEEEYALGMDQNPYEPYPSRRIHGGESSTSILPTSHHQRVPMPPIPEHYTCNYHHSYQNSGGTTGNYYSSAQSHPFYNAPYYNYQQQHHQHLAYQHEEEEDNSPGCLTG</sequence>
<dbReference type="Proteomes" id="UP000789508">
    <property type="component" value="Unassembled WGS sequence"/>
</dbReference>
<keyword evidence="3" id="KW-1185">Reference proteome</keyword>
<feature type="compositionally biased region" description="Polar residues" evidence="1">
    <location>
        <begin position="53"/>
        <end position="67"/>
    </location>
</feature>
<dbReference type="OrthoDB" id="2361677at2759"/>
<protein>
    <submittedName>
        <fullName evidence="2">3473_t:CDS:1</fullName>
    </submittedName>
</protein>
<comment type="caution">
    <text evidence="2">The sequence shown here is derived from an EMBL/GenBank/DDBJ whole genome shotgun (WGS) entry which is preliminary data.</text>
</comment>
<feature type="non-terminal residue" evidence="2">
    <location>
        <position position="191"/>
    </location>
</feature>
<proteinExistence type="predicted"/>
<dbReference type="EMBL" id="CAJVPS010002468">
    <property type="protein sequence ID" value="CAG8569233.1"/>
    <property type="molecule type" value="Genomic_DNA"/>
</dbReference>
<evidence type="ECO:0000313" key="2">
    <source>
        <dbReference type="EMBL" id="CAG8569233.1"/>
    </source>
</evidence>
<reference evidence="2" key="1">
    <citation type="submission" date="2021-06" db="EMBL/GenBank/DDBJ databases">
        <authorList>
            <person name="Kallberg Y."/>
            <person name="Tangrot J."/>
            <person name="Rosling A."/>
        </authorList>
    </citation>
    <scope>NUCLEOTIDE SEQUENCE</scope>
    <source>
        <strain evidence="2">FL130A</strain>
    </source>
</reference>
<feature type="compositionally biased region" description="Low complexity" evidence="1">
    <location>
        <begin position="22"/>
        <end position="52"/>
    </location>
</feature>
<dbReference type="AlphaFoldDB" id="A0A9N9BHU3"/>